<dbReference type="Proteomes" id="UP000251241">
    <property type="component" value="Unassembled WGS sequence"/>
</dbReference>
<reference evidence="3 4" key="1">
    <citation type="submission" date="2018-06" db="EMBL/GenBank/DDBJ databases">
        <authorList>
            <consortium name="Pathogen Informatics"/>
            <person name="Doyle S."/>
        </authorList>
    </citation>
    <scope>NUCLEOTIDE SEQUENCE [LARGE SCALE GENOMIC DNA]</scope>
    <source>
        <strain evidence="3 4">NCTC11343</strain>
    </source>
</reference>
<dbReference type="EC" id="1.-.-.-" evidence="3"/>
<dbReference type="EMBL" id="UAUU01000002">
    <property type="protein sequence ID" value="SPZ84486.1"/>
    <property type="molecule type" value="Genomic_DNA"/>
</dbReference>
<protein>
    <submittedName>
        <fullName evidence="3">Uncharacterized oxidoreductase SAV2478</fullName>
        <ecNumber evidence="3">1.-.-.-</ecNumber>
    </submittedName>
</protein>
<name>A0A2X2IYV2_SPHMU</name>
<dbReference type="AlphaFoldDB" id="A0A2X2IYV2"/>
<keyword evidence="2 3" id="KW-0560">Oxidoreductase</keyword>
<dbReference type="PRINTS" id="PR00081">
    <property type="entry name" value="GDHRDH"/>
</dbReference>
<comment type="similarity">
    <text evidence="1">Belongs to the short-chain dehydrogenases/reductases (SDR) family.</text>
</comment>
<dbReference type="GO" id="GO:0016020">
    <property type="term" value="C:membrane"/>
    <property type="evidence" value="ECO:0007669"/>
    <property type="project" value="TreeGrafter"/>
</dbReference>
<evidence type="ECO:0000313" key="4">
    <source>
        <dbReference type="Proteomes" id="UP000251241"/>
    </source>
</evidence>
<dbReference type="Pfam" id="PF00106">
    <property type="entry name" value="adh_short"/>
    <property type="match status" value="1"/>
</dbReference>
<dbReference type="InterPro" id="IPR036291">
    <property type="entry name" value="NAD(P)-bd_dom_sf"/>
</dbReference>
<accession>A0A2X2IYV2</accession>
<gene>
    <name evidence="3" type="ORF">NCTC11343_01027</name>
</gene>
<sequence>MKVFIAGGTSGIGLALAKRYLDQGAEVAVCGRDLTKMSAYSWTHSLKSFEVDVCQLNSLQGTVSTFCAHSSLDLFINCTGSYADDVAQQISYQEAVAMLQVNMMGTINCFEAARMVMQGQSEGQIAIVASVSGTLHFPNSSLYSKTKRVAIQVADAYRRALQPYGIAVTVIAPGYVDTEKLRTLNKQDLSKKPFLIPVGDAAQRIMAAIEQKKKQVVFPKRMKWLMASLGLLPNIVLNKIMSRKAKWMKND</sequence>
<dbReference type="SUPFAM" id="SSF51735">
    <property type="entry name" value="NAD(P)-binding Rossmann-fold domains"/>
    <property type="match status" value="1"/>
</dbReference>
<dbReference type="InterPro" id="IPR002347">
    <property type="entry name" value="SDR_fam"/>
</dbReference>
<organism evidence="3 4">
    <name type="scientific">Sphingobacterium multivorum</name>
    <dbReference type="NCBI Taxonomy" id="28454"/>
    <lineage>
        <taxon>Bacteria</taxon>
        <taxon>Pseudomonadati</taxon>
        <taxon>Bacteroidota</taxon>
        <taxon>Sphingobacteriia</taxon>
        <taxon>Sphingobacteriales</taxon>
        <taxon>Sphingobacteriaceae</taxon>
        <taxon>Sphingobacterium</taxon>
    </lineage>
</organism>
<evidence type="ECO:0000256" key="2">
    <source>
        <dbReference type="ARBA" id="ARBA00023002"/>
    </source>
</evidence>
<dbReference type="Gene3D" id="3.40.50.720">
    <property type="entry name" value="NAD(P)-binding Rossmann-like Domain"/>
    <property type="match status" value="1"/>
</dbReference>
<dbReference type="PANTHER" id="PTHR44196:SF3">
    <property type="entry name" value="SHORT CHAIN DEHYDROGENASE FAMILY PROTEIN"/>
    <property type="match status" value="1"/>
</dbReference>
<proteinExistence type="inferred from homology"/>
<evidence type="ECO:0000256" key="1">
    <source>
        <dbReference type="ARBA" id="ARBA00006484"/>
    </source>
</evidence>
<dbReference type="GO" id="GO:0016491">
    <property type="term" value="F:oxidoreductase activity"/>
    <property type="evidence" value="ECO:0007669"/>
    <property type="project" value="UniProtKB-KW"/>
</dbReference>
<dbReference type="PANTHER" id="PTHR44196">
    <property type="entry name" value="DEHYDROGENASE/REDUCTASE SDR FAMILY MEMBER 7B"/>
    <property type="match status" value="1"/>
</dbReference>
<dbReference type="RefSeq" id="WP_112373952.1">
    <property type="nucleotide sequence ID" value="NZ_CP069793.1"/>
</dbReference>
<dbReference type="GeneID" id="97178561"/>
<evidence type="ECO:0000313" key="3">
    <source>
        <dbReference type="EMBL" id="SPZ84486.1"/>
    </source>
</evidence>